<accession>A0A8S9ZFX4</accession>
<dbReference type="EMBL" id="JABEBT010000108">
    <property type="protein sequence ID" value="KAF7632224.1"/>
    <property type="molecule type" value="Genomic_DNA"/>
</dbReference>
<evidence type="ECO:0000313" key="3">
    <source>
        <dbReference type="Proteomes" id="UP000605970"/>
    </source>
</evidence>
<name>A0A8S9ZFX4_9BILA</name>
<feature type="transmembrane region" description="Helical" evidence="1">
    <location>
        <begin position="170"/>
        <end position="189"/>
    </location>
</feature>
<feature type="transmembrane region" description="Helical" evidence="1">
    <location>
        <begin position="72"/>
        <end position="95"/>
    </location>
</feature>
<dbReference type="AlphaFoldDB" id="A0A8S9ZFX4"/>
<organism evidence="2 3">
    <name type="scientific">Meloidogyne graminicola</name>
    <dbReference type="NCBI Taxonomy" id="189291"/>
    <lineage>
        <taxon>Eukaryota</taxon>
        <taxon>Metazoa</taxon>
        <taxon>Ecdysozoa</taxon>
        <taxon>Nematoda</taxon>
        <taxon>Chromadorea</taxon>
        <taxon>Rhabditida</taxon>
        <taxon>Tylenchina</taxon>
        <taxon>Tylenchomorpha</taxon>
        <taxon>Tylenchoidea</taxon>
        <taxon>Meloidogynidae</taxon>
        <taxon>Meloidogyninae</taxon>
        <taxon>Meloidogyne</taxon>
    </lineage>
</organism>
<keyword evidence="1" id="KW-0812">Transmembrane</keyword>
<keyword evidence="1" id="KW-0472">Membrane</keyword>
<dbReference type="Proteomes" id="UP000605970">
    <property type="component" value="Unassembled WGS sequence"/>
</dbReference>
<reference evidence="2" key="1">
    <citation type="journal article" date="2020" name="Ecol. Evol.">
        <title>Genome structure and content of the rice root-knot nematode (Meloidogyne graminicola).</title>
        <authorList>
            <person name="Phan N.T."/>
            <person name="Danchin E.G.J."/>
            <person name="Klopp C."/>
            <person name="Perfus-Barbeoch L."/>
            <person name="Kozlowski D.K."/>
            <person name="Koutsovoulos G.D."/>
            <person name="Lopez-Roques C."/>
            <person name="Bouchez O."/>
            <person name="Zahm M."/>
            <person name="Besnard G."/>
            <person name="Bellafiore S."/>
        </authorList>
    </citation>
    <scope>NUCLEOTIDE SEQUENCE</scope>
    <source>
        <strain evidence="2">VN-18</strain>
    </source>
</reference>
<feature type="transmembrane region" description="Helical" evidence="1">
    <location>
        <begin position="195"/>
        <end position="228"/>
    </location>
</feature>
<sequence>MESINNNSDITNINITHQINSYEPFNSFEYLFLLIHNVLDLFGNLFLVGPFSALNFYLILKTSVLHPNLKFILLSQSFFIFLRTIFRSYVLIIRLIFNEMIYSPTIIVFIYSAVMYFRNFLCHTIIMERLLATIWVSNYENNRSRWFTYTWVIIDLSENIRTTKQLIPTLYLHVCINIIAGLPLGLAYFKIVTSQFGVVLCVSFIVYLPITYLCFFIELSMILCHPFLRRDLRKIFKNFKCLINYGQKNNKIAAEEEQKYKNDQPTLLLKDIRGGQLIKSAGKLEADRHFRNKCVAVLLNNTKIKLLLILISNLLTLCFKFV</sequence>
<feature type="transmembrane region" description="Helical" evidence="1">
    <location>
        <begin position="41"/>
        <end position="60"/>
    </location>
</feature>
<keyword evidence="3" id="KW-1185">Reference proteome</keyword>
<evidence type="ECO:0000256" key="1">
    <source>
        <dbReference type="SAM" id="Phobius"/>
    </source>
</evidence>
<gene>
    <name evidence="2" type="ORF">Mgra_00008343</name>
</gene>
<keyword evidence="1" id="KW-1133">Transmembrane helix</keyword>
<proteinExistence type="predicted"/>
<comment type="caution">
    <text evidence="2">The sequence shown here is derived from an EMBL/GenBank/DDBJ whole genome shotgun (WGS) entry which is preliminary data.</text>
</comment>
<evidence type="ECO:0000313" key="2">
    <source>
        <dbReference type="EMBL" id="KAF7632224.1"/>
    </source>
</evidence>
<feature type="transmembrane region" description="Helical" evidence="1">
    <location>
        <begin position="101"/>
        <end position="121"/>
    </location>
</feature>
<dbReference type="OrthoDB" id="5893400at2759"/>
<protein>
    <submittedName>
        <fullName evidence="2">Uncharacterized protein</fullName>
    </submittedName>
</protein>